<evidence type="ECO:0000313" key="3">
    <source>
        <dbReference type="Proteomes" id="UP000694001"/>
    </source>
</evidence>
<evidence type="ECO:0000256" key="1">
    <source>
        <dbReference type="SAM" id="SignalP"/>
    </source>
</evidence>
<organism evidence="2 3">
    <name type="scientific">Elioraea tepida</name>
    <dbReference type="NCBI Taxonomy" id="2843330"/>
    <lineage>
        <taxon>Bacteria</taxon>
        <taxon>Pseudomonadati</taxon>
        <taxon>Pseudomonadota</taxon>
        <taxon>Alphaproteobacteria</taxon>
        <taxon>Acetobacterales</taxon>
        <taxon>Elioraeaceae</taxon>
        <taxon>Elioraea</taxon>
    </lineage>
</organism>
<accession>A0A975TZQ3</accession>
<dbReference type="Proteomes" id="UP000694001">
    <property type="component" value="Chromosome"/>
</dbReference>
<name>A0A975TZQ3_9PROT</name>
<dbReference type="RefSeq" id="WP_218284448.1">
    <property type="nucleotide sequence ID" value="NZ_CP076448.1"/>
</dbReference>
<keyword evidence="3" id="KW-1185">Reference proteome</keyword>
<dbReference type="AlphaFoldDB" id="A0A975TZQ3"/>
<feature type="signal peptide" evidence="1">
    <location>
        <begin position="1"/>
        <end position="23"/>
    </location>
</feature>
<dbReference type="KEGG" id="elio:KO353_09615"/>
<protein>
    <submittedName>
        <fullName evidence="2">Alpha/beta hydrolase</fullName>
    </submittedName>
</protein>
<reference evidence="2" key="1">
    <citation type="submission" date="2021-06" db="EMBL/GenBank/DDBJ databases">
        <title>Elioraea tepida, sp. nov., a moderately thermophilic aerobic anoxygenic phototrophic bacterium isolated from an alkaline siliceous hot spring mat community in Yellowstone National Park, WY, USA.</title>
        <authorList>
            <person name="Saini M.K."/>
            <person name="Yoshida S."/>
            <person name="Sebastian A."/>
            <person name="Hirose S."/>
            <person name="Hara E."/>
            <person name="Tamaki H."/>
            <person name="Soulier N.T."/>
            <person name="Albert I."/>
            <person name="Hanada S."/>
            <person name="Bryant D.A."/>
            <person name="Tank M."/>
        </authorList>
    </citation>
    <scope>NUCLEOTIDE SEQUENCE</scope>
    <source>
        <strain evidence="2">MS-P2</strain>
    </source>
</reference>
<proteinExistence type="predicted"/>
<keyword evidence="2" id="KW-0378">Hydrolase</keyword>
<dbReference type="GO" id="GO:0016787">
    <property type="term" value="F:hydrolase activity"/>
    <property type="evidence" value="ECO:0007669"/>
    <property type="project" value="UniProtKB-KW"/>
</dbReference>
<gene>
    <name evidence="2" type="ORF">KO353_09615</name>
</gene>
<evidence type="ECO:0000313" key="2">
    <source>
        <dbReference type="EMBL" id="QXM23581.1"/>
    </source>
</evidence>
<feature type="chain" id="PRO_5037217501" evidence="1">
    <location>
        <begin position="24"/>
        <end position="350"/>
    </location>
</feature>
<keyword evidence="1" id="KW-0732">Signal</keyword>
<sequence>MRRRSPSLLSLLAALCLSDAARAEAPIPLLEPPRLPGLTDAQRQAHARWLGQNLARAIAFGPNGTYGAAWGRKTLEEARAAALEACRRRTGGAACALYAVDLAIVAPGREWSPPVRPPETVGIGRAMAWEIVPDQRYLWRGPTAAHGAIVFGHGRGLPDQDNRGQQPQPWVRHVNNAGYDVFRFDRHPGTDDERRAAAWLREGLGQLRALGYRTIVVSGQSRGGWNALQMLSVPGLAEAVIAIAPAAHGSYVSMNLLGQLDQLRRLSAEAANRQARVAVVQFAEDPFMADNAARAAILREVLAPRVSSLLLIDRPEGFSGHHAGGTGQFSERFGPCLVAFVAAPVPPRSC</sequence>
<dbReference type="EMBL" id="CP076448">
    <property type="protein sequence ID" value="QXM23581.1"/>
    <property type="molecule type" value="Genomic_DNA"/>
</dbReference>